<dbReference type="PANTHER" id="PTHR35526">
    <property type="entry name" value="ANTI-SIGMA-F FACTOR RSBW-RELATED"/>
    <property type="match status" value="1"/>
</dbReference>
<dbReference type="PANTHER" id="PTHR35526:SF3">
    <property type="entry name" value="ANTI-SIGMA-F FACTOR RSBW"/>
    <property type="match status" value="1"/>
</dbReference>
<evidence type="ECO:0000256" key="1">
    <source>
        <dbReference type="ARBA" id="ARBA00022527"/>
    </source>
</evidence>
<gene>
    <name evidence="3" type="ORF">AQJ91_25520</name>
</gene>
<dbReference type="OrthoDB" id="9768808at2"/>
<dbReference type="GO" id="GO:0004674">
    <property type="term" value="F:protein serine/threonine kinase activity"/>
    <property type="evidence" value="ECO:0007669"/>
    <property type="project" value="UniProtKB-KW"/>
</dbReference>
<feature type="domain" description="Histidine kinase/HSP90-like ATPase" evidence="2">
    <location>
        <begin position="19"/>
        <end position="116"/>
    </location>
</feature>
<dbReference type="InterPro" id="IPR050267">
    <property type="entry name" value="Anti-sigma-factor_SerPK"/>
</dbReference>
<dbReference type="SUPFAM" id="SSF55874">
    <property type="entry name" value="ATPase domain of HSP90 chaperone/DNA topoisomerase II/histidine kinase"/>
    <property type="match status" value="1"/>
</dbReference>
<proteinExistence type="predicted"/>
<sequence>MAELRSLQVRYRRYRPCVPVARAKARELAHEWGLLHVADQLEWGVTELVTNAVIHGRAPRGSRVVVGYHLADDLLRVDVRDWASGMPRLIPPTPPGEIVREHGRGLATVAALVDRWGVIPRVIGKSVWFEITLGSKETTAPLSEEGRCLPT</sequence>
<dbReference type="EMBL" id="LMXB01000065">
    <property type="protein sequence ID" value="KUO18399.1"/>
    <property type="molecule type" value="Genomic_DNA"/>
</dbReference>
<keyword evidence="1" id="KW-0808">Transferase</keyword>
<dbReference type="STRING" id="909626.AQJ91_25520"/>
<evidence type="ECO:0000313" key="3">
    <source>
        <dbReference type="EMBL" id="KUO18399.1"/>
    </source>
</evidence>
<evidence type="ECO:0000259" key="2">
    <source>
        <dbReference type="Pfam" id="PF13581"/>
    </source>
</evidence>
<dbReference type="CDD" id="cd16936">
    <property type="entry name" value="HATPase_RsbW-like"/>
    <property type="match status" value="1"/>
</dbReference>
<dbReference type="RefSeq" id="WP_067026110.1">
    <property type="nucleotide sequence ID" value="NZ_KQ949091.1"/>
</dbReference>
<reference evidence="3 4" key="1">
    <citation type="submission" date="2015-10" db="EMBL/GenBank/DDBJ databases">
        <title>Draft genome sequence of Streptomyces sp. RV15, isolated from a marine sponge.</title>
        <authorList>
            <person name="Ruckert C."/>
            <person name="Abdelmohsen U.R."/>
            <person name="Winkler A."/>
            <person name="Hentschel U."/>
            <person name="Kalinowski J."/>
            <person name="Kampfer P."/>
            <person name="Glaeser S."/>
        </authorList>
    </citation>
    <scope>NUCLEOTIDE SEQUENCE [LARGE SCALE GENOMIC DNA]</scope>
    <source>
        <strain evidence="3 4">RV15</strain>
    </source>
</reference>
<dbReference type="AlphaFoldDB" id="A0A101UWY5"/>
<evidence type="ECO:0000313" key="4">
    <source>
        <dbReference type="Proteomes" id="UP000053260"/>
    </source>
</evidence>
<dbReference type="InterPro" id="IPR036890">
    <property type="entry name" value="HATPase_C_sf"/>
</dbReference>
<name>A0A101UWY5_9ACTN</name>
<dbReference type="Gene3D" id="3.30.565.10">
    <property type="entry name" value="Histidine kinase-like ATPase, C-terminal domain"/>
    <property type="match status" value="1"/>
</dbReference>
<keyword evidence="1" id="KW-0723">Serine/threonine-protein kinase</keyword>
<keyword evidence="4" id="KW-1185">Reference proteome</keyword>
<keyword evidence="1" id="KW-0418">Kinase</keyword>
<comment type="caution">
    <text evidence="3">The sequence shown here is derived from an EMBL/GenBank/DDBJ whole genome shotgun (WGS) entry which is preliminary data.</text>
</comment>
<accession>A0A101UWY5</accession>
<organism evidence="3 4">
    <name type="scientific">Streptomyces dysideae</name>
    <dbReference type="NCBI Taxonomy" id="909626"/>
    <lineage>
        <taxon>Bacteria</taxon>
        <taxon>Bacillati</taxon>
        <taxon>Actinomycetota</taxon>
        <taxon>Actinomycetes</taxon>
        <taxon>Kitasatosporales</taxon>
        <taxon>Streptomycetaceae</taxon>
        <taxon>Streptomyces</taxon>
    </lineage>
</organism>
<dbReference type="InterPro" id="IPR003594">
    <property type="entry name" value="HATPase_dom"/>
</dbReference>
<dbReference type="Proteomes" id="UP000053260">
    <property type="component" value="Unassembled WGS sequence"/>
</dbReference>
<dbReference type="Pfam" id="PF13581">
    <property type="entry name" value="HATPase_c_2"/>
    <property type="match status" value="1"/>
</dbReference>
<protein>
    <recommendedName>
        <fullName evidence="2">Histidine kinase/HSP90-like ATPase domain-containing protein</fullName>
    </recommendedName>
</protein>